<dbReference type="Gene3D" id="3.40.50.1820">
    <property type="entry name" value="alpha/beta hydrolase"/>
    <property type="match status" value="1"/>
</dbReference>
<dbReference type="PIRSF" id="PIRSF016521">
    <property type="entry name" value="Acyl-CoA_hydro"/>
    <property type="match status" value="1"/>
</dbReference>
<dbReference type="PANTHER" id="PTHR10824">
    <property type="entry name" value="ACYL-COENZYME A THIOESTERASE-RELATED"/>
    <property type="match status" value="1"/>
</dbReference>
<evidence type="ECO:0000256" key="1">
    <source>
        <dbReference type="ARBA" id="ARBA00006538"/>
    </source>
</evidence>
<dbReference type="Pfam" id="PF04775">
    <property type="entry name" value="Bile_Hydr_Trans"/>
    <property type="match status" value="1"/>
</dbReference>
<evidence type="ECO:0000313" key="5">
    <source>
        <dbReference type="WBParaSite" id="MBELARI_LOCUS4181"/>
    </source>
</evidence>
<dbReference type="InterPro" id="IPR016662">
    <property type="entry name" value="Acyl-CoA_thioEstase_long-chain"/>
</dbReference>
<dbReference type="Proteomes" id="UP000887575">
    <property type="component" value="Unassembled WGS sequence"/>
</dbReference>
<accession>A0A915F9C7</accession>
<proteinExistence type="inferred from homology"/>
<comment type="similarity">
    <text evidence="1">Belongs to the C/M/P thioester hydrolase family.</text>
</comment>
<dbReference type="InterPro" id="IPR014940">
    <property type="entry name" value="BAAT_C"/>
</dbReference>
<dbReference type="SUPFAM" id="SSF53474">
    <property type="entry name" value="alpha/beta-Hydrolases"/>
    <property type="match status" value="1"/>
</dbReference>
<dbReference type="GO" id="GO:0006637">
    <property type="term" value="P:acyl-CoA metabolic process"/>
    <property type="evidence" value="ECO:0007669"/>
    <property type="project" value="InterPro"/>
</dbReference>
<dbReference type="GO" id="GO:0006631">
    <property type="term" value="P:fatty acid metabolic process"/>
    <property type="evidence" value="ECO:0007669"/>
    <property type="project" value="TreeGrafter"/>
</dbReference>
<sequence>MAPVIQISPKRSSFIDDLDEFLVQGLQPEILYRIELILFHKTKFIANAFFVSDENGVIDLSKEAPLFGFYKGVDKMGLFTALYQDPLERFGSKLNLSPVPETLNYKISVHIIEERDSVADCEIERVIWPENIQRTALEHQRLDGVIFSPKDPEICPLPCILDLSGVGGIKEHRACFLAQSGYLVLSLALYGKSEKLPKRHEDVNTEYILEAIDYLTSLRNATEQVILIGTSLGGTWAYHAATRSNKVKAAISINGQGGYYFVSQIKENGKRLPWTPLTPEALSQVEIENGCVSYAKMYEACEAEEKHKIPLESLNSHQNLFYIASEWDKAIPALQQCKWIEERMKNAGKSDSFNFEIASKGSHMLDVPFMPICDVTYVAGKFLLFGGDPYISGCEQRRIWPKILEFIKKNFEEIKQ</sequence>
<dbReference type="InterPro" id="IPR006862">
    <property type="entry name" value="Thio_Ohase/aa_AcTrfase"/>
</dbReference>
<feature type="domain" description="Acyl-CoA thioester hydrolase/bile acid-CoA amino acid N-acetyltransferase" evidence="2">
    <location>
        <begin position="23"/>
        <end position="138"/>
    </location>
</feature>
<organism evidence="4 5">
    <name type="scientific">Mesorhabditis belari</name>
    <dbReference type="NCBI Taxonomy" id="2138241"/>
    <lineage>
        <taxon>Eukaryota</taxon>
        <taxon>Metazoa</taxon>
        <taxon>Ecdysozoa</taxon>
        <taxon>Nematoda</taxon>
        <taxon>Chromadorea</taxon>
        <taxon>Rhabditida</taxon>
        <taxon>Rhabditina</taxon>
        <taxon>Rhabditomorpha</taxon>
        <taxon>Rhabditoidea</taxon>
        <taxon>Rhabditidae</taxon>
        <taxon>Mesorhabditinae</taxon>
        <taxon>Mesorhabditis</taxon>
    </lineage>
</organism>
<evidence type="ECO:0000313" key="4">
    <source>
        <dbReference type="Proteomes" id="UP000887575"/>
    </source>
</evidence>
<keyword evidence="4" id="KW-1185">Reference proteome</keyword>
<dbReference type="GO" id="GO:0047617">
    <property type="term" value="F:fatty acyl-CoA hydrolase activity"/>
    <property type="evidence" value="ECO:0007669"/>
    <property type="project" value="TreeGrafter"/>
</dbReference>
<dbReference type="AlphaFoldDB" id="A0A915F9C7"/>
<dbReference type="WBParaSite" id="MBELARI_LOCUS4181">
    <property type="protein sequence ID" value="MBELARI_LOCUS4181"/>
    <property type="gene ID" value="MBELARI_LOCUS4181"/>
</dbReference>
<reference evidence="5" key="1">
    <citation type="submission" date="2024-02" db="UniProtKB">
        <authorList>
            <consortium name="WormBaseParasite"/>
        </authorList>
    </citation>
    <scope>IDENTIFICATION</scope>
</reference>
<dbReference type="Pfam" id="PF08840">
    <property type="entry name" value="BAAT_C"/>
    <property type="match status" value="1"/>
</dbReference>
<evidence type="ECO:0000259" key="2">
    <source>
        <dbReference type="Pfam" id="PF04775"/>
    </source>
</evidence>
<name>A0A915F9C7_9BILA</name>
<dbReference type="PANTHER" id="PTHR10824:SF4">
    <property type="entry name" value="ACYL-COENZYME A THIOESTERASE 1-LIKE"/>
    <property type="match status" value="1"/>
</dbReference>
<feature type="domain" description="BAAT/Acyl-CoA thioester hydrolase C-terminal" evidence="3">
    <location>
        <begin position="203"/>
        <end position="411"/>
    </location>
</feature>
<dbReference type="InterPro" id="IPR029058">
    <property type="entry name" value="AB_hydrolase_fold"/>
</dbReference>
<dbReference type="InterPro" id="IPR042490">
    <property type="entry name" value="Thio_Ohase/BAAT_N"/>
</dbReference>
<dbReference type="Gene3D" id="2.60.40.2240">
    <property type="entry name" value="Acyl-CoA thioester hydrolase/BAAT N-terminal domain"/>
    <property type="match status" value="1"/>
</dbReference>
<evidence type="ECO:0000259" key="3">
    <source>
        <dbReference type="Pfam" id="PF08840"/>
    </source>
</evidence>
<protein>
    <submittedName>
        <fullName evidence="5">Uncharacterized protein</fullName>
    </submittedName>
</protein>
<dbReference type="OrthoDB" id="6347013at2759"/>